<dbReference type="RefSeq" id="WP_303493721.1">
    <property type="nucleotide sequence ID" value="NZ_JAUOPB010000014.1"/>
</dbReference>
<evidence type="ECO:0000313" key="5">
    <source>
        <dbReference type="EMBL" id="MDO6424383.1"/>
    </source>
</evidence>
<evidence type="ECO:0000256" key="1">
    <source>
        <dbReference type="ARBA" id="ARBA00001946"/>
    </source>
</evidence>
<organism evidence="5 6">
    <name type="scientific">Saccharophagus degradans</name>
    <dbReference type="NCBI Taxonomy" id="86304"/>
    <lineage>
        <taxon>Bacteria</taxon>
        <taxon>Pseudomonadati</taxon>
        <taxon>Pseudomonadota</taxon>
        <taxon>Gammaproteobacteria</taxon>
        <taxon>Cellvibrionales</taxon>
        <taxon>Cellvibrionaceae</taxon>
        <taxon>Saccharophagus</taxon>
    </lineage>
</organism>
<dbReference type="InterPro" id="IPR006439">
    <property type="entry name" value="HAD-SF_hydro_IA"/>
</dbReference>
<dbReference type="PANTHER" id="PTHR46193">
    <property type="entry name" value="6-PHOSPHOGLUCONATE PHOSPHATASE"/>
    <property type="match status" value="1"/>
</dbReference>
<dbReference type="SFLD" id="SFLDS00003">
    <property type="entry name" value="Haloacid_Dehalogenase"/>
    <property type="match status" value="1"/>
</dbReference>
<keyword evidence="4" id="KW-0460">Magnesium</keyword>
<gene>
    <name evidence="5" type="ORF">Q4521_17995</name>
</gene>
<reference evidence="5" key="1">
    <citation type="submission" date="2023-07" db="EMBL/GenBank/DDBJ databases">
        <title>Genome content predicts the carbon catabolic preferences of heterotrophic bacteria.</title>
        <authorList>
            <person name="Gralka M."/>
        </authorList>
    </citation>
    <scope>NUCLEOTIDE SEQUENCE</scope>
    <source>
        <strain evidence="5">I3M17_2</strain>
    </source>
</reference>
<dbReference type="GO" id="GO:0016787">
    <property type="term" value="F:hydrolase activity"/>
    <property type="evidence" value="ECO:0007669"/>
    <property type="project" value="UniProtKB-KW"/>
</dbReference>
<dbReference type="InterPro" id="IPR036412">
    <property type="entry name" value="HAD-like_sf"/>
</dbReference>
<accession>A0AAW7X9P9</accession>
<dbReference type="InterPro" id="IPR051600">
    <property type="entry name" value="Beta-PGM-like"/>
</dbReference>
<evidence type="ECO:0000256" key="4">
    <source>
        <dbReference type="ARBA" id="ARBA00022842"/>
    </source>
</evidence>
<dbReference type="EMBL" id="JAUOPB010000014">
    <property type="protein sequence ID" value="MDO6424383.1"/>
    <property type="molecule type" value="Genomic_DNA"/>
</dbReference>
<dbReference type="InterPro" id="IPR023214">
    <property type="entry name" value="HAD_sf"/>
</dbReference>
<evidence type="ECO:0000256" key="3">
    <source>
        <dbReference type="ARBA" id="ARBA00022723"/>
    </source>
</evidence>
<evidence type="ECO:0000313" key="6">
    <source>
        <dbReference type="Proteomes" id="UP001169760"/>
    </source>
</evidence>
<dbReference type="Gene3D" id="1.10.150.240">
    <property type="entry name" value="Putative phosphatase, domain 2"/>
    <property type="match status" value="1"/>
</dbReference>
<name>A0AAW7X9P9_9GAMM</name>
<protein>
    <submittedName>
        <fullName evidence="5">HAD-IA family hydrolase</fullName>
    </submittedName>
</protein>
<dbReference type="Proteomes" id="UP001169760">
    <property type="component" value="Unassembled WGS sequence"/>
</dbReference>
<dbReference type="Pfam" id="PF13419">
    <property type="entry name" value="HAD_2"/>
    <property type="match status" value="1"/>
</dbReference>
<dbReference type="SFLD" id="SFLDG01129">
    <property type="entry name" value="C1.5:_HAD__Beta-PGM__Phosphata"/>
    <property type="match status" value="1"/>
</dbReference>
<dbReference type="PANTHER" id="PTHR46193:SF10">
    <property type="entry name" value="6-PHOSPHOGLUCONATE PHOSPHATASE"/>
    <property type="match status" value="1"/>
</dbReference>
<proteinExistence type="inferred from homology"/>
<sequence length="208" mass="22732">MLIIFDCDGVLVDSEKLAAQVFADALVERGLAITAQTCFRVFKGHTLANCFEILRTQFAFEVPPDFAQQLDIKTKHAFTHNLKPVTGVRELLADLVKRGVPFCVASNGGHDKIAHSLTVTGLIEYFPENRFSAEDVARGKPAPDLFVYAAEAMGVPVEFARVIEDSYTGLKAAKAAGIKSFFYGAASKECDQLEAIQFDNMALLPDLL</sequence>
<dbReference type="Gene3D" id="3.40.50.1000">
    <property type="entry name" value="HAD superfamily/HAD-like"/>
    <property type="match status" value="1"/>
</dbReference>
<comment type="cofactor">
    <cofactor evidence="1">
        <name>Mg(2+)</name>
        <dbReference type="ChEBI" id="CHEBI:18420"/>
    </cofactor>
</comment>
<dbReference type="InterPro" id="IPR023198">
    <property type="entry name" value="PGP-like_dom2"/>
</dbReference>
<comment type="caution">
    <text evidence="5">The sequence shown here is derived from an EMBL/GenBank/DDBJ whole genome shotgun (WGS) entry which is preliminary data.</text>
</comment>
<evidence type="ECO:0000256" key="2">
    <source>
        <dbReference type="ARBA" id="ARBA00006171"/>
    </source>
</evidence>
<dbReference type="SUPFAM" id="SSF56784">
    <property type="entry name" value="HAD-like"/>
    <property type="match status" value="1"/>
</dbReference>
<dbReference type="GO" id="GO:0046872">
    <property type="term" value="F:metal ion binding"/>
    <property type="evidence" value="ECO:0007669"/>
    <property type="project" value="UniProtKB-KW"/>
</dbReference>
<dbReference type="AlphaFoldDB" id="A0AAW7X9P9"/>
<comment type="similarity">
    <text evidence="2">Belongs to the HAD-like hydrolase superfamily. CbbY/CbbZ/Gph/YieH family.</text>
</comment>
<keyword evidence="5" id="KW-0378">Hydrolase</keyword>
<dbReference type="InterPro" id="IPR041492">
    <property type="entry name" value="HAD_2"/>
</dbReference>
<keyword evidence="3" id="KW-0479">Metal-binding</keyword>
<dbReference type="NCBIfam" id="TIGR01509">
    <property type="entry name" value="HAD-SF-IA-v3"/>
    <property type="match status" value="1"/>
</dbReference>